<dbReference type="AlphaFoldDB" id="A0AAV0LJ53"/>
<protein>
    <submittedName>
        <fullName evidence="1">Uncharacterized protein</fullName>
    </submittedName>
</protein>
<dbReference type="Proteomes" id="UP001154282">
    <property type="component" value="Unassembled WGS sequence"/>
</dbReference>
<dbReference type="EMBL" id="CAMGYJ010000006">
    <property type="protein sequence ID" value="CAI0433620.1"/>
    <property type="molecule type" value="Genomic_DNA"/>
</dbReference>
<reference evidence="1" key="1">
    <citation type="submission" date="2022-08" db="EMBL/GenBank/DDBJ databases">
        <authorList>
            <person name="Gutierrez-Valencia J."/>
        </authorList>
    </citation>
    <scope>NUCLEOTIDE SEQUENCE</scope>
</reference>
<keyword evidence="2" id="KW-1185">Reference proteome</keyword>
<sequence length="94" mass="10408">MLCEKPSIDSPDLEPRSSACTSMTALSMGVMGQFCWTTRPASPVRKMPAPTRTRFSVSRLSTPSKPGWKGLAMPRFLVQISLHLLPGTVSHWYD</sequence>
<accession>A0AAV0LJ53</accession>
<evidence type="ECO:0000313" key="1">
    <source>
        <dbReference type="EMBL" id="CAI0433620.1"/>
    </source>
</evidence>
<proteinExistence type="predicted"/>
<evidence type="ECO:0000313" key="2">
    <source>
        <dbReference type="Proteomes" id="UP001154282"/>
    </source>
</evidence>
<organism evidence="1 2">
    <name type="scientific">Linum tenue</name>
    <dbReference type="NCBI Taxonomy" id="586396"/>
    <lineage>
        <taxon>Eukaryota</taxon>
        <taxon>Viridiplantae</taxon>
        <taxon>Streptophyta</taxon>
        <taxon>Embryophyta</taxon>
        <taxon>Tracheophyta</taxon>
        <taxon>Spermatophyta</taxon>
        <taxon>Magnoliopsida</taxon>
        <taxon>eudicotyledons</taxon>
        <taxon>Gunneridae</taxon>
        <taxon>Pentapetalae</taxon>
        <taxon>rosids</taxon>
        <taxon>fabids</taxon>
        <taxon>Malpighiales</taxon>
        <taxon>Linaceae</taxon>
        <taxon>Linum</taxon>
    </lineage>
</organism>
<comment type="caution">
    <text evidence="1">The sequence shown here is derived from an EMBL/GenBank/DDBJ whole genome shotgun (WGS) entry which is preliminary data.</text>
</comment>
<gene>
    <name evidence="1" type="ORF">LITE_LOCUS23958</name>
</gene>
<name>A0AAV0LJ53_9ROSI</name>